<sequence>MTDASTVTLGELAPASPASPTGPRVRWAAIVWGMTFAAMAAAGYAFISSPATMRALTDTIAAADLASAIAVGLLLVGALLAIAGVAGLLRVGQRSLAQRRMHQIAPESTRQT</sequence>
<keyword evidence="2" id="KW-0812">Transmembrane</keyword>
<organism evidence="3 4">
    <name type="scientific">Microbacterium oleivorans</name>
    <dbReference type="NCBI Taxonomy" id="273677"/>
    <lineage>
        <taxon>Bacteria</taxon>
        <taxon>Bacillati</taxon>
        <taxon>Actinomycetota</taxon>
        <taxon>Actinomycetes</taxon>
        <taxon>Micrococcales</taxon>
        <taxon>Microbacteriaceae</taxon>
        <taxon>Microbacterium</taxon>
    </lineage>
</organism>
<name>A0A031FNU3_9MICO</name>
<keyword evidence="2" id="KW-1133">Transmembrane helix</keyword>
<proteinExistence type="predicted"/>
<dbReference type="EMBL" id="JFYO01000007">
    <property type="protein sequence ID" value="EZP26228.1"/>
    <property type="molecule type" value="Genomic_DNA"/>
</dbReference>
<dbReference type="OrthoDB" id="5125771at2"/>
<feature type="transmembrane region" description="Helical" evidence="2">
    <location>
        <begin position="67"/>
        <end position="91"/>
    </location>
</feature>
<evidence type="ECO:0000313" key="3">
    <source>
        <dbReference type="EMBL" id="EZP26228.1"/>
    </source>
</evidence>
<evidence type="ECO:0000256" key="2">
    <source>
        <dbReference type="SAM" id="Phobius"/>
    </source>
</evidence>
<dbReference type="PATRIC" id="fig|273677.3.peg.2541"/>
<keyword evidence="2" id="KW-0472">Membrane</keyword>
<gene>
    <name evidence="3" type="ORF">BW34_02560</name>
</gene>
<keyword evidence="4" id="KW-1185">Reference proteome</keyword>
<reference evidence="3 4" key="1">
    <citation type="submission" date="2014-03" db="EMBL/GenBank/DDBJ databases">
        <title>Draft Genome Sequences of 13 Willow Endophytes.</title>
        <authorList>
            <person name="Gan H.Y."/>
            <person name="Gan H.M."/>
            <person name="Savka M.A."/>
            <person name="Hudson A.O."/>
        </authorList>
    </citation>
    <scope>NUCLEOTIDE SEQUENCE [LARGE SCALE GENOMIC DNA]</scope>
    <source>
        <strain evidence="3 4">RIT293</strain>
    </source>
</reference>
<evidence type="ECO:0000313" key="4">
    <source>
        <dbReference type="Proteomes" id="UP000024001"/>
    </source>
</evidence>
<protein>
    <submittedName>
        <fullName evidence="3">Uncharacterized protein</fullName>
    </submittedName>
</protein>
<dbReference type="Proteomes" id="UP000024001">
    <property type="component" value="Unassembled WGS sequence"/>
</dbReference>
<dbReference type="AlphaFoldDB" id="A0A031FNU3"/>
<feature type="region of interest" description="Disordered" evidence="1">
    <location>
        <begin position="1"/>
        <end position="22"/>
    </location>
</feature>
<evidence type="ECO:0000256" key="1">
    <source>
        <dbReference type="SAM" id="MobiDB-lite"/>
    </source>
</evidence>
<feature type="transmembrane region" description="Helical" evidence="2">
    <location>
        <begin position="27"/>
        <end position="47"/>
    </location>
</feature>
<accession>A0A031FNU3</accession>
<comment type="caution">
    <text evidence="3">The sequence shown here is derived from an EMBL/GenBank/DDBJ whole genome shotgun (WGS) entry which is preliminary data.</text>
</comment>
<dbReference type="RefSeq" id="WP_052009502.1">
    <property type="nucleotide sequence ID" value="NZ_JFYO01000007.1"/>
</dbReference>